<dbReference type="Gene3D" id="3.30.457.10">
    <property type="entry name" value="Copper amine oxidase-like, N-terminal domain"/>
    <property type="match status" value="1"/>
</dbReference>
<keyword evidence="2" id="KW-0732">Signal</keyword>
<feature type="signal peptide" evidence="2">
    <location>
        <begin position="1"/>
        <end position="26"/>
    </location>
</feature>
<gene>
    <name evidence="4" type="ORF">IDH44_12135</name>
</gene>
<name>A0A927BUW5_9BACL</name>
<organism evidence="4 5">
    <name type="scientific">Paenibacillus sabuli</name>
    <dbReference type="NCBI Taxonomy" id="2772509"/>
    <lineage>
        <taxon>Bacteria</taxon>
        <taxon>Bacillati</taxon>
        <taxon>Bacillota</taxon>
        <taxon>Bacilli</taxon>
        <taxon>Bacillales</taxon>
        <taxon>Paenibacillaceae</taxon>
        <taxon>Paenibacillus</taxon>
    </lineage>
</organism>
<dbReference type="InterPro" id="IPR047773">
    <property type="entry name" value="YHYH_dom_bact"/>
</dbReference>
<dbReference type="NCBIfam" id="NF033223">
    <property type="entry name" value="YHYH_alt"/>
    <property type="match status" value="1"/>
</dbReference>
<evidence type="ECO:0000259" key="3">
    <source>
        <dbReference type="Pfam" id="PF07833"/>
    </source>
</evidence>
<dbReference type="RefSeq" id="WP_190918003.1">
    <property type="nucleotide sequence ID" value="NZ_JACXIZ010000020.1"/>
</dbReference>
<dbReference type="SUPFAM" id="SSF55383">
    <property type="entry name" value="Copper amine oxidase, domain N"/>
    <property type="match status" value="1"/>
</dbReference>
<evidence type="ECO:0000313" key="5">
    <source>
        <dbReference type="Proteomes" id="UP000621560"/>
    </source>
</evidence>
<dbReference type="Pfam" id="PF07833">
    <property type="entry name" value="Cu_amine_oxidN1"/>
    <property type="match status" value="1"/>
</dbReference>
<keyword evidence="5" id="KW-1185">Reference proteome</keyword>
<feature type="compositionally biased region" description="Low complexity" evidence="1">
    <location>
        <begin position="62"/>
        <end position="84"/>
    </location>
</feature>
<dbReference type="Proteomes" id="UP000621560">
    <property type="component" value="Unassembled WGS sequence"/>
</dbReference>
<reference evidence="4" key="1">
    <citation type="submission" date="2020-09" db="EMBL/GenBank/DDBJ databases">
        <title>A novel bacterium of genus Paenibacillus, isolated from South China Sea.</title>
        <authorList>
            <person name="Huang H."/>
            <person name="Mo K."/>
            <person name="Hu Y."/>
        </authorList>
    </citation>
    <scope>NUCLEOTIDE SEQUENCE</scope>
    <source>
        <strain evidence="4">IB182496</strain>
    </source>
</reference>
<dbReference type="AlphaFoldDB" id="A0A927BUW5"/>
<evidence type="ECO:0000256" key="2">
    <source>
        <dbReference type="SAM" id="SignalP"/>
    </source>
</evidence>
<proteinExistence type="predicted"/>
<sequence length="208" mass="22393">MIVKNLLPLIVLVVCVLSVASVPAEAHPGRTDSKGGHTCRTNCEKWGLEYGEYHYHNKNKQSSSSSGAAASSGSSSSGKSLSSSKPKAPEYTSSDLKVYLDGERLSLTNGPVLKNGSNLIPLRELAEALDAKVTWYQKTSTIKVEREERRVTLTMSSTTVFYNGESETASAAPVMLHNVTYIPAQVMLRGLGIAMTYDATANALYLTT</sequence>
<feature type="chain" id="PRO_5037816815" evidence="2">
    <location>
        <begin position="27"/>
        <end position="208"/>
    </location>
</feature>
<accession>A0A927BUW5</accession>
<feature type="domain" description="Copper amine oxidase-like N-terminal" evidence="3">
    <location>
        <begin position="100"/>
        <end position="205"/>
    </location>
</feature>
<dbReference type="EMBL" id="JACXIZ010000020">
    <property type="protein sequence ID" value="MBD2845944.1"/>
    <property type="molecule type" value="Genomic_DNA"/>
</dbReference>
<comment type="caution">
    <text evidence="4">The sequence shown here is derived from an EMBL/GenBank/DDBJ whole genome shotgun (WGS) entry which is preliminary data.</text>
</comment>
<evidence type="ECO:0000313" key="4">
    <source>
        <dbReference type="EMBL" id="MBD2845944.1"/>
    </source>
</evidence>
<dbReference type="InterPro" id="IPR012854">
    <property type="entry name" value="Cu_amine_oxidase-like_N"/>
</dbReference>
<evidence type="ECO:0000256" key="1">
    <source>
        <dbReference type="SAM" id="MobiDB-lite"/>
    </source>
</evidence>
<protein>
    <submittedName>
        <fullName evidence="4">Copper amine oxidase N-terminal domain-containing protein</fullName>
    </submittedName>
</protein>
<feature type="region of interest" description="Disordered" evidence="1">
    <location>
        <begin position="59"/>
        <end position="91"/>
    </location>
</feature>
<dbReference type="InterPro" id="IPR036582">
    <property type="entry name" value="Mao_N_sf"/>
</dbReference>